<proteinExistence type="predicted"/>
<dbReference type="AlphaFoldDB" id="A0AAV8VLG6"/>
<gene>
    <name evidence="1" type="ORF">NQ315_002493</name>
</gene>
<evidence type="ECO:0008006" key="3">
    <source>
        <dbReference type="Google" id="ProtNLM"/>
    </source>
</evidence>
<reference evidence="1 2" key="1">
    <citation type="journal article" date="2023" name="Insect Mol. Biol.">
        <title>Genome sequencing provides insights into the evolution of gene families encoding plant cell wall-degrading enzymes in longhorned beetles.</title>
        <authorList>
            <person name="Shin N.R."/>
            <person name="Okamura Y."/>
            <person name="Kirsch R."/>
            <person name="Pauchet Y."/>
        </authorList>
    </citation>
    <scope>NUCLEOTIDE SEQUENCE [LARGE SCALE GENOMIC DNA]</scope>
    <source>
        <strain evidence="1">EAD_L_NR</strain>
    </source>
</reference>
<evidence type="ECO:0000313" key="1">
    <source>
        <dbReference type="EMBL" id="KAJ8914969.1"/>
    </source>
</evidence>
<organism evidence="1 2">
    <name type="scientific">Exocentrus adspersus</name>
    <dbReference type="NCBI Taxonomy" id="1586481"/>
    <lineage>
        <taxon>Eukaryota</taxon>
        <taxon>Metazoa</taxon>
        <taxon>Ecdysozoa</taxon>
        <taxon>Arthropoda</taxon>
        <taxon>Hexapoda</taxon>
        <taxon>Insecta</taxon>
        <taxon>Pterygota</taxon>
        <taxon>Neoptera</taxon>
        <taxon>Endopterygota</taxon>
        <taxon>Coleoptera</taxon>
        <taxon>Polyphaga</taxon>
        <taxon>Cucujiformia</taxon>
        <taxon>Chrysomeloidea</taxon>
        <taxon>Cerambycidae</taxon>
        <taxon>Lamiinae</taxon>
        <taxon>Acanthocinini</taxon>
        <taxon>Exocentrus</taxon>
    </lineage>
</organism>
<accession>A0AAV8VLG6</accession>
<protein>
    <recommendedName>
        <fullName evidence="3">Reverse transcriptase domain-containing protein</fullName>
    </recommendedName>
</protein>
<dbReference type="EMBL" id="JANEYG010000060">
    <property type="protein sequence ID" value="KAJ8914969.1"/>
    <property type="molecule type" value="Genomic_DNA"/>
</dbReference>
<evidence type="ECO:0000313" key="2">
    <source>
        <dbReference type="Proteomes" id="UP001159042"/>
    </source>
</evidence>
<dbReference type="Proteomes" id="UP001159042">
    <property type="component" value="Unassembled WGS sequence"/>
</dbReference>
<keyword evidence="2" id="KW-1185">Reference proteome</keyword>
<comment type="caution">
    <text evidence="1">The sequence shown here is derived from an EMBL/GenBank/DDBJ whole genome shotgun (WGS) entry which is preliminary data.</text>
</comment>
<name>A0AAV8VLG6_9CUCU</name>
<sequence length="335" mass="36813">MISPVTSQTDETIIAANALLSFAQGAFSQNLGRGAQTNAAHILTDVLNLNGVETDATCLAPDTNPLRGVEQPLEGATEPRSAGVQTVNSLLWSLLVDDLLAILIAWEVEVQAYADDLVILVRGTSEELVSSTLQEVLDGVMSWCELEQMSTNIMEHNRMLEGIESHSVLGMVSDGLPVRINLDLPYNVLLPGRDEWERNKTDLLRADSCWYTDGSKTPEGVGAGVYSRRPRVEIADSLGQYATVFQAEIHAIELCGRELNWPKTSHAQNRPSGTECRLCMEDDETAEHVLCTCSAADRTRFSILGKVQLMPEDLDKYSPGKIIDFLRRLELLGEV</sequence>